<dbReference type="AlphaFoldDB" id="A0A8S1WUT7"/>
<sequence length="610" mass="73757">MYNNNNYYNNRQTFQNVGYQSMNTYNNVPAFNQQQILEEDYKRRLQQRQQYLSMQQLIYDQNMMLNQLMYQQQYQQQMQQYQQSLQYQQQYQKPSQKPINVQIKSITLKPLEYYSQQMSSIHYPPYAQPYPQRQAVEIPPKDERIYGLKNEVSKRTIEVQTDDKITEYEKFLRMGLGNTINKQIDDIWGPEKDEQEQLKAQMDQKYQGNFEMNLKNEKELKEREKELEQAKLYQRKRFKPPGMTKEQWAKINFKIFRDQFIYLALYFHRFRKNLDNRKQQALNQKGEQAIKCLQNFLEMFQKNSAKVIVQFSSNKDNLNITDKRKILEAEMKQRRQNIKNQTKKLFQTLISNFNAKDIKPETIEFLGSIFHNFEFPIQNFLFLFEINRLNFTHFGQLDGMTDIKAQCLLITLILIRVFLLRVILKPWAEFPDRVKKKELFEQNCYIVGSLMYEIIMDFLKSKWLKKLGNQSHLPSKYKTYPRPLGPLLSDNYQLPEDVAEVRQVRQLEEPLIMGLASREDLKSILEDDKPFCIEQQNIIQQWAENIYKIVHQTYLLKQKQKRKERYENKVKFIEIAFFTKEEEKQKHLDLAQQIYEKYESILPQPEQDQT</sequence>
<reference evidence="1" key="1">
    <citation type="submission" date="2021-01" db="EMBL/GenBank/DDBJ databases">
        <authorList>
            <consortium name="Genoscope - CEA"/>
            <person name="William W."/>
        </authorList>
    </citation>
    <scope>NUCLEOTIDE SEQUENCE</scope>
</reference>
<name>A0A8S1WUT7_PAROT</name>
<comment type="caution">
    <text evidence="1">The sequence shown here is derived from an EMBL/GenBank/DDBJ whole genome shotgun (WGS) entry which is preliminary data.</text>
</comment>
<proteinExistence type="predicted"/>
<dbReference type="EMBL" id="CAJJDP010000102">
    <property type="protein sequence ID" value="CAD8192350.1"/>
    <property type="molecule type" value="Genomic_DNA"/>
</dbReference>
<keyword evidence="2" id="KW-1185">Reference proteome</keyword>
<dbReference type="OMA" id="QWAENIY"/>
<accession>A0A8S1WUT7</accession>
<organism evidence="1 2">
    <name type="scientific">Paramecium octaurelia</name>
    <dbReference type="NCBI Taxonomy" id="43137"/>
    <lineage>
        <taxon>Eukaryota</taxon>
        <taxon>Sar</taxon>
        <taxon>Alveolata</taxon>
        <taxon>Ciliophora</taxon>
        <taxon>Intramacronucleata</taxon>
        <taxon>Oligohymenophorea</taxon>
        <taxon>Peniculida</taxon>
        <taxon>Parameciidae</taxon>
        <taxon>Paramecium</taxon>
    </lineage>
</organism>
<evidence type="ECO:0000313" key="1">
    <source>
        <dbReference type="EMBL" id="CAD8192350.1"/>
    </source>
</evidence>
<dbReference type="Proteomes" id="UP000683925">
    <property type="component" value="Unassembled WGS sequence"/>
</dbReference>
<gene>
    <name evidence="1" type="ORF">POCTA_138.1.T1020019</name>
</gene>
<evidence type="ECO:0000313" key="2">
    <source>
        <dbReference type="Proteomes" id="UP000683925"/>
    </source>
</evidence>
<dbReference type="OrthoDB" id="304185at2759"/>
<protein>
    <submittedName>
        <fullName evidence="1">Uncharacterized protein</fullName>
    </submittedName>
</protein>